<dbReference type="Proteomes" id="UP000308600">
    <property type="component" value="Unassembled WGS sequence"/>
</dbReference>
<accession>A0ACD3AGF8</accession>
<organism evidence="1 2">
    <name type="scientific">Pluteus cervinus</name>
    <dbReference type="NCBI Taxonomy" id="181527"/>
    <lineage>
        <taxon>Eukaryota</taxon>
        <taxon>Fungi</taxon>
        <taxon>Dikarya</taxon>
        <taxon>Basidiomycota</taxon>
        <taxon>Agaricomycotina</taxon>
        <taxon>Agaricomycetes</taxon>
        <taxon>Agaricomycetidae</taxon>
        <taxon>Agaricales</taxon>
        <taxon>Pluteineae</taxon>
        <taxon>Pluteaceae</taxon>
        <taxon>Pluteus</taxon>
    </lineage>
</organism>
<keyword evidence="2" id="KW-1185">Reference proteome</keyword>
<evidence type="ECO:0000313" key="2">
    <source>
        <dbReference type="Proteomes" id="UP000308600"/>
    </source>
</evidence>
<reference evidence="1 2" key="1">
    <citation type="journal article" date="2019" name="Nat. Ecol. Evol.">
        <title>Megaphylogeny resolves global patterns of mushroom evolution.</title>
        <authorList>
            <person name="Varga T."/>
            <person name="Krizsan K."/>
            <person name="Foldi C."/>
            <person name="Dima B."/>
            <person name="Sanchez-Garcia M."/>
            <person name="Sanchez-Ramirez S."/>
            <person name="Szollosi G.J."/>
            <person name="Szarkandi J.G."/>
            <person name="Papp V."/>
            <person name="Albert L."/>
            <person name="Andreopoulos W."/>
            <person name="Angelini C."/>
            <person name="Antonin V."/>
            <person name="Barry K.W."/>
            <person name="Bougher N.L."/>
            <person name="Buchanan P."/>
            <person name="Buyck B."/>
            <person name="Bense V."/>
            <person name="Catcheside P."/>
            <person name="Chovatia M."/>
            <person name="Cooper J."/>
            <person name="Damon W."/>
            <person name="Desjardin D."/>
            <person name="Finy P."/>
            <person name="Geml J."/>
            <person name="Haridas S."/>
            <person name="Hughes K."/>
            <person name="Justo A."/>
            <person name="Karasinski D."/>
            <person name="Kautmanova I."/>
            <person name="Kiss B."/>
            <person name="Kocsube S."/>
            <person name="Kotiranta H."/>
            <person name="LaButti K.M."/>
            <person name="Lechner B.E."/>
            <person name="Liimatainen K."/>
            <person name="Lipzen A."/>
            <person name="Lukacs Z."/>
            <person name="Mihaltcheva S."/>
            <person name="Morgado L.N."/>
            <person name="Niskanen T."/>
            <person name="Noordeloos M.E."/>
            <person name="Ohm R.A."/>
            <person name="Ortiz-Santana B."/>
            <person name="Ovrebo C."/>
            <person name="Racz N."/>
            <person name="Riley R."/>
            <person name="Savchenko A."/>
            <person name="Shiryaev A."/>
            <person name="Soop K."/>
            <person name="Spirin V."/>
            <person name="Szebenyi C."/>
            <person name="Tomsovsky M."/>
            <person name="Tulloss R.E."/>
            <person name="Uehling J."/>
            <person name="Grigoriev I.V."/>
            <person name="Vagvolgyi C."/>
            <person name="Papp T."/>
            <person name="Martin F.M."/>
            <person name="Miettinen O."/>
            <person name="Hibbett D.S."/>
            <person name="Nagy L.G."/>
        </authorList>
    </citation>
    <scope>NUCLEOTIDE SEQUENCE [LARGE SCALE GENOMIC DNA]</scope>
    <source>
        <strain evidence="1 2">NL-1719</strain>
    </source>
</reference>
<evidence type="ECO:0000313" key="1">
    <source>
        <dbReference type="EMBL" id="TFK64677.1"/>
    </source>
</evidence>
<gene>
    <name evidence="1" type="ORF">BDN72DRAFT_901350</name>
</gene>
<protein>
    <submittedName>
        <fullName evidence="1">Uncharacterized protein</fullName>
    </submittedName>
</protein>
<proteinExistence type="predicted"/>
<dbReference type="EMBL" id="ML208465">
    <property type="protein sequence ID" value="TFK64677.1"/>
    <property type="molecule type" value="Genomic_DNA"/>
</dbReference>
<sequence length="525" mass="56744">MFEEGRRTKERTRRKRGSSILTIITIFVRSTAALPGIPTPSPNRNLDSGGDDPDDETHHEADNSTSTSYHPTSPPGGDDGPPPTPVTTTYHPGPKTLSTHESSWSLAIVFCASVRTLVLIAVGKRQSTRQIVVLGVEALDQNTKNFRLSIGSWFEGCCDVEQRVGDVRADSSVGVGLPHSIVIGFDDETTTPVKPTSSRLELRSAASSSSLAFASSTPISSSNSIAILASYVPSSASSQTTTSVFPPSTEETVVFIAFHCFEICRLTSVIVFFVAEHCSTDHGDVIGEESGFCLLSVNDLELEAERTEGKLKEFCVEDGASLAMSLSEDTSSRICATSPYQSPSPDPLGLEEKMRGAPDLEISKMFRSKFTTGDNSSSVDDANLVKDQFQAPSVDTCPSSQPHPGFSFKGFSFNLDILQSKLKKEGNHNVCAVLPVLFFQSRRARGHARWSRLRHLDTRFPSISTPTSHPQFHTQSAESISPQSSSDSYSHSYSASPQPVSIQESPSAQAEIENAPTSLVVAIRY</sequence>
<name>A0ACD3AGF8_9AGAR</name>